<dbReference type="Gene3D" id="1.20.1530.20">
    <property type="match status" value="1"/>
</dbReference>
<gene>
    <name evidence="1" type="ORF">E2C01_070928</name>
</gene>
<proteinExistence type="predicted"/>
<comment type="caution">
    <text evidence="1">The sequence shown here is derived from an EMBL/GenBank/DDBJ whole genome shotgun (WGS) entry which is preliminary data.</text>
</comment>
<accession>A0A5B7HYN5</accession>
<organism evidence="1 2">
    <name type="scientific">Portunus trituberculatus</name>
    <name type="common">Swimming crab</name>
    <name type="synonym">Neptunus trituberculatus</name>
    <dbReference type="NCBI Taxonomy" id="210409"/>
    <lineage>
        <taxon>Eukaryota</taxon>
        <taxon>Metazoa</taxon>
        <taxon>Ecdysozoa</taxon>
        <taxon>Arthropoda</taxon>
        <taxon>Crustacea</taxon>
        <taxon>Multicrustacea</taxon>
        <taxon>Malacostraca</taxon>
        <taxon>Eumalacostraca</taxon>
        <taxon>Eucarida</taxon>
        <taxon>Decapoda</taxon>
        <taxon>Pleocyemata</taxon>
        <taxon>Brachyura</taxon>
        <taxon>Eubrachyura</taxon>
        <taxon>Portunoidea</taxon>
        <taxon>Portunidae</taxon>
        <taxon>Portuninae</taxon>
        <taxon>Portunus</taxon>
    </lineage>
</organism>
<reference evidence="1 2" key="1">
    <citation type="submission" date="2019-05" db="EMBL/GenBank/DDBJ databases">
        <title>Another draft genome of Portunus trituberculatus and its Hox gene families provides insights of decapod evolution.</title>
        <authorList>
            <person name="Jeong J.-H."/>
            <person name="Song I."/>
            <person name="Kim S."/>
            <person name="Choi T."/>
            <person name="Kim D."/>
            <person name="Ryu S."/>
            <person name="Kim W."/>
        </authorList>
    </citation>
    <scope>NUCLEOTIDE SEQUENCE [LARGE SCALE GENOMIC DNA]</scope>
    <source>
        <tissue evidence="1">Muscle</tissue>
    </source>
</reference>
<keyword evidence="2" id="KW-1185">Reference proteome</keyword>
<protein>
    <submittedName>
        <fullName evidence="1">Uncharacterized protein</fullName>
    </submittedName>
</protein>
<dbReference type="InterPro" id="IPR038770">
    <property type="entry name" value="Na+/solute_symporter_sf"/>
</dbReference>
<sequence length="62" mass="6822">MVIVAYVNMGCAIDLKIIKETLRRPVAPAIGLASQYLFMPLFQDFRSDIAVNNLCGDNYGGN</sequence>
<dbReference type="Proteomes" id="UP000324222">
    <property type="component" value="Unassembled WGS sequence"/>
</dbReference>
<name>A0A5B7HYN5_PORTR</name>
<dbReference type="EMBL" id="VSRR010043548">
    <property type="protein sequence ID" value="MPC76512.1"/>
    <property type="molecule type" value="Genomic_DNA"/>
</dbReference>
<dbReference type="OrthoDB" id="203097at2759"/>
<dbReference type="AlphaFoldDB" id="A0A5B7HYN5"/>
<evidence type="ECO:0000313" key="1">
    <source>
        <dbReference type="EMBL" id="MPC76512.1"/>
    </source>
</evidence>
<evidence type="ECO:0000313" key="2">
    <source>
        <dbReference type="Proteomes" id="UP000324222"/>
    </source>
</evidence>